<dbReference type="CDD" id="cd00144">
    <property type="entry name" value="MPP_PPP_family"/>
    <property type="match status" value="1"/>
</dbReference>
<dbReference type="Pfam" id="PF00149">
    <property type="entry name" value="Metallophos"/>
    <property type="match status" value="1"/>
</dbReference>
<dbReference type="GO" id="GO:0016787">
    <property type="term" value="F:hydrolase activity"/>
    <property type="evidence" value="ECO:0007669"/>
    <property type="project" value="UniProtKB-KW"/>
</dbReference>
<comment type="caution">
    <text evidence="2">The sequence shown here is derived from an EMBL/GenBank/DDBJ whole genome shotgun (WGS) entry which is preliminary data.</text>
</comment>
<evidence type="ECO:0000259" key="1">
    <source>
        <dbReference type="Pfam" id="PF00149"/>
    </source>
</evidence>
<organism evidence="2 3">
    <name type="scientific">Sphingomonas immobilis</name>
    <dbReference type="NCBI Taxonomy" id="3063997"/>
    <lineage>
        <taxon>Bacteria</taxon>
        <taxon>Pseudomonadati</taxon>
        <taxon>Pseudomonadota</taxon>
        <taxon>Alphaproteobacteria</taxon>
        <taxon>Sphingomonadales</taxon>
        <taxon>Sphingomonadaceae</taxon>
        <taxon>Sphingomonas</taxon>
    </lineage>
</organism>
<accession>A0ABT8ZTL8</accession>
<gene>
    <name evidence="2" type="ORF">Q5H94_01115</name>
</gene>
<dbReference type="EC" id="3.1.-.-" evidence="2"/>
<protein>
    <submittedName>
        <fullName evidence="2">Metallophosphoesterase family protein</fullName>
        <ecNumber evidence="2">3.1.-.-</ecNumber>
    </submittedName>
</protein>
<dbReference type="PANTHER" id="PTHR42850">
    <property type="entry name" value="METALLOPHOSPHOESTERASE"/>
    <property type="match status" value="1"/>
</dbReference>
<dbReference type="InterPro" id="IPR050126">
    <property type="entry name" value="Ap4A_hydrolase"/>
</dbReference>
<feature type="domain" description="Calcineurin-like phosphoesterase" evidence="1">
    <location>
        <begin position="24"/>
        <end position="215"/>
    </location>
</feature>
<dbReference type="RefSeq" id="WP_304559254.1">
    <property type="nucleotide sequence ID" value="NZ_JAUQSZ010000001.1"/>
</dbReference>
<reference evidence="2" key="1">
    <citation type="submission" date="2023-07" db="EMBL/GenBank/DDBJ databases">
        <authorList>
            <person name="Kim M.K."/>
        </authorList>
    </citation>
    <scope>NUCLEOTIDE SEQUENCE</scope>
    <source>
        <strain evidence="2">CA1-15</strain>
    </source>
</reference>
<evidence type="ECO:0000313" key="3">
    <source>
        <dbReference type="Proteomes" id="UP001176468"/>
    </source>
</evidence>
<dbReference type="InterPro" id="IPR029052">
    <property type="entry name" value="Metallo-depent_PP-like"/>
</dbReference>
<proteinExistence type="predicted"/>
<dbReference type="PANTHER" id="PTHR42850:SF4">
    <property type="entry name" value="ZINC-DEPENDENT ENDOPOLYPHOSPHATASE"/>
    <property type="match status" value="1"/>
</dbReference>
<dbReference type="SUPFAM" id="SSF56300">
    <property type="entry name" value="Metallo-dependent phosphatases"/>
    <property type="match status" value="1"/>
</dbReference>
<dbReference type="Gene3D" id="3.60.21.10">
    <property type="match status" value="1"/>
</dbReference>
<keyword evidence="2" id="KW-0378">Hydrolase</keyword>
<evidence type="ECO:0000313" key="2">
    <source>
        <dbReference type="EMBL" id="MDO7840913.1"/>
    </source>
</evidence>
<sequence length="253" mass="27711">MALFQFLKRNQPTPAFSLPPDTRAYAIGDVHGCLDQLADLLGQIEADSRAAPIGREFVILLGDLIDRGPDSAGVIDYLLRARETLPNPVFIAGNHEEMLLRIAGGEDEQLRDWLAYGGDACVASYGLDPKDLLAMPSKSAIRALRAAIPPAHLEFVGSFADSFKLGDYLFVHAGVRPGVALKDQTIADLHWIRDDFLNSPARLPYRVVHGHSITRTPDERDYRIGVDTGAYASGTLTAVRIEGTERSFITSRK</sequence>
<dbReference type="EMBL" id="JAUQSZ010000001">
    <property type="protein sequence ID" value="MDO7840913.1"/>
    <property type="molecule type" value="Genomic_DNA"/>
</dbReference>
<name>A0ABT8ZTL8_9SPHN</name>
<dbReference type="Proteomes" id="UP001176468">
    <property type="component" value="Unassembled WGS sequence"/>
</dbReference>
<keyword evidence="3" id="KW-1185">Reference proteome</keyword>
<dbReference type="InterPro" id="IPR004843">
    <property type="entry name" value="Calcineurin-like_PHP"/>
</dbReference>